<dbReference type="PROSITE" id="PS51352">
    <property type="entry name" value="THIOREDOXIN_2"/>
    <property type="match status" value="1"/>
</dbReference>
<dbReference type="InterPro" id="IPR050553">
    <property type="entry name" value="Thioredoxin_ResA/DsbE_sf"/>
</dbReference>
<comment type="caution">
    <text evidence="2">The sequence shown here is derived from an EMBL/GenBank/DDBJ whole genome shotgun (WGS) entry which is preliminary data.</text>
</comment>
<feature type="domain" description="Thioredoxin" evidence="1">
    <location>
        <begin position="45"/>
        <end position="179"/>
    </location>
</feature>
<keyword evidence="3" id="KW-1185">Reference proteome</keyword>
<name>A0A326U701_THEHA</name>
<dbReference type="AlphaFoldDB" id="A0A326U701"/>
<protein>
    <submittedName>
        <fullName evidence="2">Peroxiredoxin</fullName>
    </submittedName>
</protein>
<reference evidence="2 3" key="1">
    <citation type="submission" date="2018-06" db="EMBL/GenBank/DDBJ databases">
        <title>Genomic Encyclopedia of Archaeal and Bacterial Type Strains, Phase II (KMG-II): from individual species to whole genera.</title>
        <authorList>
            <person name="Goeker M."/>
        </authorList>
    </citation>
    <scope>NUCLEOTIDE SEQUENCE [LARGE SCALE GENOMIC DNA]</scope>
    <source>
        <strain evidence="2 3">ATCC BAA-1881</strain>
    </source>
</reference>
<dbReference type="Proteomes" id="UP000248806">
    <property type="component" value="Unassembled WGS sequence"/>
</dbReference>
<dbReference type="CDD" id="cd02966">
    <property type="entry name" value="TlpA_like_family"/>
    <property type="match status" value="1"/>
</dbReference>
<organism evidence="2 3">
    <name type="scientific">Thermosporothrix hazakensis</name>
    <dbReference type="NCBI Taxonomy" id="644383"/>
    <lineage>
        <taxon>Bacteria</taxon>
        <taxon>Bacillati</taxon>
        <taxon>Chloroflexota</taxon>
        <taxon>Ktedonobacteria</taxon>
        <taxon>Ktedonobacterales</taxon>
        <taxon>Thermosporotrichaceae</taxon>
        <taxon>Thermosporothrix</taxon>
    </lineage>
</organism>
<dbReference type="InterPro" id="IPR036249">
    <property type="entry name" value="Thioredoxin-like_sf"/>
</dbReference>
<evidence type="ECO:0000259" key="1">
    <source>
        <dbReference type="PROSITE" id="PS51352"/>
    </source>
</evidence>
<dbReference type="InterPro" id="IPR013740">
    <property type="entry name" value="Redoxin"/>
</dbReference>
<evidence type="ECO:0000313" key="2">
    <source>
        <dbReference type="EMBL" id="PZW28337.1"/>
    </source>
</evidence>
<dbReference type="EMBL" id="QKUF01000010">
    <property type="protein sequence ID" value="PZW28337.1"/>
    <property type="molecule type" value="Genomic_DNA"/>
</dbReference>
<evidence type="ECO:0000313" key="3">
    <source>
        <dbReference type="Proteomes" id="UP000248806"/>
    </source>
</evidence>
<dbReference type="PANTHER" id="PTHR42852">
    <property type="entry name" value="THIOL:DISULFIDE INTERCHANGE PROTEIN DSBE"/>
    <property type="match status" value="1"/>
</dbReference>
<accession>A0A326U701</accession>
<proteinExistence type="predicted"/>
<dbReference type="Gene3D" id="3.40.30.10">
    <property type="entry name" value="Glutaredoxin"/>
    <property type="match status" value="1"/>
</dbReference>
<dbReference type="SUPFAM" id="SSF52833">
    <property type="entry name" value="Thioredoxin-like"/>
    <property type="match status" value="1"/>
</dbReference>
<gene>
    <name evidence="2" type="ORF">EI42_03091</name>
</gene>
<dbReference type="Pfam" id="PF08534">
    <property type="entry name" value="Redoxin"/>
    <property type="match status" value="1"/>
</dbReference>
<sequence>MVVIGETILLLLLLRTLGALKQQGMLQISQNVASFPPPPPGFGGPEVGEHIHLFRAIDQDKRVIDIAQLNGKQYILAFLSTTCPACSSTAEALQKTAIEHPELRILIVADADLEKNRRFAAQHNLTIPVLTPEPELVQTIYKIGGFPLVFLIDEDQKVQKRGIINNYNHLMALLASVSAKNSDTSLIWS</sequence>
<dbReference type="InterPro" id="IPR013766">
    <property type="entry name" value="Thioredoxin_domain"/>
</dbReference>
<dbReference type="PANTHER" id="PTHR42852:SF13">
    <property type="entry name" value="PROTEIN DIPZ"/>
    <property type="match status" value="1"/>
</dbReference>
<dbReference type="GO" id="GO:0016491">
    <property type="term" value="F:oxidoreductase activity"/>
    <property type="evidence" value="ECO:0007669"/>
    <property type="project" value="InterPro"/>
</dbReference>